<dbReference type="AlphaFoldDB" id="A0A544YAW9"/>
<sequence>MGQTATLAGLDLGIKTLGANPRKSAKTCLGDIDVPVSFGGVTFAPGAWLHSDEDAILLSDHRRPTCLRAARPVCAPPGLPARRPGLPASCPTVPPASLPPPPGPVRVPPLYHSRSRRAVPRRW</sequence>
<evidence type="ECO:0000313" key="3">
    <source>
        <dbReference type="Proteomes" id="UP000316541"/>
    </source>
</evidence>
<dbReference type="SUPFAM" id="SSF89562">
    <property type="entry name" value="RraA-like"/>
    <property type="match status" value="1"/>
</dbReference>
<dbReference type="InterPro" id="IPR005493">
    <property type="entry name" value="RraA/RraA-like"/>
</dbReference>
<dbReference type="Gene3D" id="3.50.30.40">
    <property type="entry name" value="Ribonuclease E inhibitor RraA/RraA-like"/>
    <property type="match status" value="1"/>
</dbReference>
<comment type="caution">
    <text evidence="2">The sequence shown here is derived from an EMBL/GenBank/DDBJ whole genome shotgun (WGS) entry which is preliminary data.</text>
</comment>
<organism evidence="2 3">
    <name type="scientific">Microbispora hainanensis</name>
    <dbReference type="NCBI Taxonomy" id="568844"/>
    <lineage>
        <taxon>Bacteria</taxon>
        <taxon>Bacillati</taxon>
        <taxon>Actinomycetota</taxon>
        <taxon>Actinomycetes</taxon>
        <taxon>Streptosporangiales</taxon>
        <taxon>Streptosporangiaceae</taxon>
        <taxon>Microbispora</taxon>
    </lineage>
</organism>
<dbReference type="Proteomes" id="UP000316541">
    <property type="component" value="Unassembled WGS sequence"/>
</dbReference>
<reference evidence="2 3" key="1">
    <citation type="submission" date="2019-07" db="EMBL/GenBank/DDBJ databases">
        <title>Microbispora hainanensis DSM 45428.</title>
        <authorList>
            <person name="Thawai C."/>
        </authorList>
    </citation>
    <scope>NUCLEOTIDE SEQUENCE [LARGE SCALE GENOMIC DNA]</scope>
    <source>
        <strain evidence="2 3">DSM 45428</strain>
    </source>
</reference>
<name>A0A544YAW9_9ACTN</name>
<evidence type="ECO:0000313" key="2">
    <source>
        <dbReference type="EMBL" id="TQS13890.1"/>
    </source>
</evidence>
<dbReference type="EMBL" id="VIRM01000062">
    <property type="protein sequence ID" value="TQS13890.1"/>
    <property type="molecule type" value="Genomic_DNA"/>
</dbReference>
<feature type="compositionally biased region" description="Pro residues" evidence="1">
    <location>
        <begin position="92"/>
        <end position="107"/>
    </location>
</feature>
<feature type="region of interest" description="Disordered" evidence="1">
    <location>
        <begin position="82"/>
        <end position="123"/>
    </location>
</feature>
<proteinExistence type="predicted"/>
<evidence type="ECO:0000256" key="1">
    <source>
        <dbReference type="SAM" id="MobiDB-lite"/>
    </source>
</evidence>
<protein>
    <submittedName>
        <fullName evidence="2">Uncharacterized protein</fullName>
    </submittedName>
</protein>
<accession>A0A544YAW9</accession>
<dbReference type="InterPro" id="IPR036704">
    <property type="entry name" value="RraA/RraA-like_sf"/>
</dbReference>
<feature type="compositionally biased region" description="Basic residues" evidence="1">
    <location>
        <begin position="113"/>
        <end position="123"/>
    </location>
</feature>
<dbReference type="Pfam" id="PF03737">
    <property type="entry name" value="RraA-like"/>
    <property type="match status" value="1"/>
</dbReference>
<dbReference type="RefSeq" id="WP_142624505.1">
    <property type="nucleotide sequence ID" value="NZ_VIRM01000062.1"/>
</dbReference>
<gene>
    <name evidence="2" type="ORF">FLX08_34760</name>
</gene>